<sequence length="179" mass="20664">MPSRPPSPPHARLHDILGYEGRGRGRASQPSPLRTRSELIDHWLSLLSYDIVEALRQSSAAFYCREASYNKQSHFIGRTMTRTRKTKDVHLREVLKEDVHSWCRRRLLHIRVQWACDVWDIIPIMPFFCPIVFGPLEMNMDRPPPTPGANIHLQTPTKSYPMIGHYELRALSVGERLAG</sequence>
<gene>
    <name evidence="2" type="ORF">E2C01_005017</name>
</gene>
<feature type="region of interest" description="Disordered" evidence="1">
    <location>
        <begin position="1"/>
        <end position="32"/>
    </location>
</feature>
<protein>
    <submittedName>
        <fullName evidence="2">Uncharacterized protein</fullName>
    </submittedName>
</protein>
<evidence type="ECO:0000313" key="3">
    <source>
        <dbReference type="Proteomes" id="UP000324222"/>
    </source>
</evidence>
<keyword evidence="3" id="KW-1185">Reference proteome</keyword>
<reference evidence="2 3" key="1">
    <citation type="submission" date="2019-05" db="EMBL/GenBank/DDBJ databases">
        <title>Another draft genome of Portunus trituberculatus and its Hox gene families provides insights of decapod evolution.</title>
        <authorList>
            <person name="Jeong J.-H."/>
            <person name="Song I."/>
            <person name="Kim S."/>
            <person name="Choi T."/>
            <person name="Kim D."/>
            <person name="Ryu S."/>
            <person name="Kim W."/>
        </authorList>
    </citation>
    <scope>NUCLEOTIDE SEQUENCE [LARGE SCALE GENOMIC DNA]</scope>
    <source>
        <tissue evidence="2">Muscle</tissue>
    </source>
</reference>
<name>A0A5B7CS21_PORTR</name>
<organism evidence="2 3">
    <name type="scientific">Portunus trituberculatus</name>
    <name type="common">Swimming crab</name>
    <name type="synonym">Neptunus trituberculatus</name>
    <dbReference type="NCBI Taxonomy" id="210409"/>
    <lineage>
        <taxon>Eukaryota</taxon>
        <taxon>Metazoa</taxon>
        <taxon>Ecdysozoa</taxon>
        <taxon>Arthropoda</taxon>
        <taxon>Crustacea</taxon>
        <taxon>Multicrustacea</taxon>
        <taxon>Malacostraca</taxon>
        <taxon>Eumalacostraca</taxon>
        <taxon>Eucarida</taxon>
        <taxon>Decapoda</taxon>
        <taxon>Pleocyemata</taxon>
        <taxon>Brachyura</taxon>
        <taxon>Eubrachyura</taxon>
        <taxon>Portunoidea</taxon>
        <taxon>Portunidae</taxon>
        <taxon>Portuninae</taxon>
        <taxon>Portunus</taxon>
    </lineage>
</organism>
<accession>A0A5B7CS21</accession>
<feature type="compositionally biased region" description="Basic and acidic residues" evidence="1">
    <location>
        <begin position="12"/>
        <end position="23"/>
    </location>
</feature>
<evidence type="ECO:0000313" key="2">
    <source>
        <dbReference type="EMBL" id="MPC12329.1"/>
    </source>
</evidence>
<dbReference type="AlphaFoldDB" id="A0A5B7CS21"/>
<dbReference type="Proteomes" id="UP000324222">
    <property type="component" value="Unassembled WGS sequence"/>
</dbReference>
<proteinExistence type="predicted"/>
<dbReference type="EMBL" id="VSRR010000211">
    <property type="protein sequence ID" value="MPC12329.1"/>
    <property type="molecule type" value="Genomic_DNA"/>
</dbReference>
<evidence type="ECO:0000256" key="1">
    <source>
        <dbReference type="SAM" id="MobiDB-lite"/>
    </source>
</evidence>
<comment type="caution">
    <text evidence="2">The sequence shown here is derived from an EMBL/GenBank/DDBJ whole genome shotgun (WGS) entry which is preliminary data.</text>
</comment>